<feature type="chain" id="PRO_5012260019" description="FAD-binding PCMH-type domain-containing protein" evidence="5">
    <location>
        <begin position="20"/>
        <end position="371"/>
    </location>
</feature>
<dbReference type="AlphaFoldDB" id="A0A1Y1YMP5"/>
<evidence type="ECO:0000256" key="5">
    <source>
        <dbReference type="SAM" id="SignalP"/>
    </source>
</evidence>
<dbReference type="GO" id="GO:0016491">
    <property type="term" value="F:oxidoreductase activity"/>
    <property type="evidence" value="ECO:0007669"/>
    <property type="project" value="UniProtKB-KW"/>
</dbReference>
<dbReference type="InterPro" id="IPR036318">
    <property type="entry name" value="FAD-bd_PCMH-like_sf"/>
</dbReference>
<keyword evidence="5" id="KW-0732">Signal</keyword>
<dbReference type="PANTHER" id="PTHR42973:SF54">
    <property type="entry name" value="FAD-BINDING PCMH-TYPE DOMAIN-CONTAINING PROTEIN"/>
    <property type="match status" value="1"/>
</dbReference>
<dbReference type="SUPFAM" id="SSF56176">
    <property type="entry name" value="FAD-binding/transporter-associated domain-like"/>
    <property type="match status" value="1"/>
</dbReference>
<dbReference type="STRING" id="1231657.A0A1Y1YMP5"/>
<dbReference type="OrthoDB" id="2151789at2759"/>
<dbReference type="EMBL" id="MCFA01000200">
    <property type="protein sequence ID" value="ORX99282.1"/>
    <property type="molecule type" value="Genomic_DNA"/>
</dbReference>
<comment type="similarity">
    <text evidence="1">Belongs to the oxygen-dependent FAD-linked oxidoreductase family.</text>
</comment>
<sequence>MLFFSALVASLLSILATVSKPMDAVFVSSVPGSAKIACSITESKNPQNTFFPSRAGYIDETKSHNMLANMRLRPPKFISSLPRRYHHDSNILSTSNLTTLALSSDSSTVSVGPGNRWRDVYAYLQSSGLVVLGGRVGEHGFASDNVVKYECVLGSGIIMEATATNDHSDLFWALKVGGNSFCLVTRFDLTTYRSPQVWVGIAQYDQSQRTPYLDAVYNFGAYGALDLKAAIVPTVVILPAQNVTAYAAAKFDDSELNNAAVFENFTAPQMVPVANSYSLQSLGAYVALTDPLPACPTPFGLRQEFRVMPCVVNRQAMELVHNTFTISVLAKLSGVANLTASVTFQPATKEFIRQGIARSGNPQEVDIFKAP</sequence>
<evidence type="ECO:0000256" key="3">
    <source>
        <dbReference type="ARBA" id="ARBA00022827"/>
    </source>
</evidence>
<evidence type="ECO:0000313" key="6">
    <source>
        <dbReference type="EMBL" id="ORX99282.1"/>
    </source>
</evidence>
<keyword evidence="4" id="KW-0560">Oxidoreductase</keyword>
<dbReference type="InterPro" id="IPR016169">
    <property type="entry name" value="FAD-bd_PCMH_sub2"/>
</dbReference>
<evidence type="ECO:0000313" key="7">
    <source>
        <dbReference type="Proteomes" id="UP000193144"/>
    </source>
</evidence>
<evidence type="ECO:0008006" key="8">
    <source>
        <dbReference type="Google" id="ProtNLM"/>
    </source>
</evidence>
<evidence type="ECO:0000256" key="2">
    <source>
        <dbReference type="ARBA" id="ARBA00022630"/>
    </source>
</evidence>
<comment type="caution">
    <text evidence="6">The sequence shown here is derived from an EMBL/GenBank/DDBJ whole genome shotgun (WGS) entry which is preliminary data.</text>
</comment>
<reference evidence="6 7" key="1">
    <citation type="submission" date="2016-07" db="EMBL/GenBank/DDBJ databases">
        <title>Pervasive Adenine N6-methylation of Active Genes in Fungi.</title>
        <authorList>
            <consortium name="DOE Joint Genome Institute"/>
            <person name="Mondo S.J."/>
            <person name="Dannebaum R.O."/>
            <person name="Kuo R.C."/>
            <person name="Labutti K."/>
            <person name="Haridas S."/>
            <person name="Kuo A."/>
            <person name="Salamov A."/>
            <person name="Ahrendt S.R."/>
            <person name="Lipzen A."/>
            <person name="Sullivan W."/>
            <person name="Andreopoulos W.B."/>
            <person name="Clum A."/>
            <person name="Lindquist E."/>
            <person name="Daum C."/>
            <person name="Ramamoorthy G.K."/>
            <person name="Gryganskyi A."/>
            <person name="Culley D."/>
            <person name="Magnuson J.K."/>
            <person name="James T.Y."/>
            <person name="O'Malley M.A."/>
            <person name="Stajich J.E."/>
            <person name="Spatafora J.W."/>
            <person name="Visel A."/>
            <person name="Grigoriev I.V."/>
        </authorList>
    </citation>
    <scope>NUCLEOTIDE SEQUENCE [LARGE SCALE GENOMIC DNA]</scope>
    <source>
        <strain evidence="6 7">CBS 115471</strain>
    </source>
</reference>
<gene>
    <name evidence="6" type="ORF">BCR34DRAFT_628224</name>
</gene>
<evidence type="ECO:0000256" key="1">
    <source>
        <dbReference type="ARBA" id="ARBA00005466"/>
    </source>
</evidence>
<dbReference type="PANTHER" id="PTHR42973">
    <property type="entry name" value="BINDING OXIDOREDUCTASE, PUTATIVE (AFU_ORTHOLOGUE AFUA_1G17690)-RELATED"/>
    <property type="match status" value="1"/>
</dbReference>
<dbReference type="Proteomes" id="UP000193144">
    <property type="component" value="Unassembled WGS sequence"/>
</dbReference>
<organism evidence="6 7">
    <name type="scientific">Clohesyomyces aquaticus</name>
    <dbReference type="NCBI Taxonomy" id="1231657"/>
    <lineage>
        <taxon>Eukaryota</taxon>
        <taxon>Fungi</taxon>
        <taxon>Dikarya</taxon>
        <taxon>Ascomycota</taxon>
        <taxon>Pezizomycotina</taxon>
        <taxon>Dothideomycetes</taxon>
        <taxon>Pleosporomycetidae</taxon>
        <taxon>Pleosporales</taxon>
        <taxon>Lindgomycetaceae</taxon>
        <taxon>Clohesyomyces</taxon>
    </lineage>
</organism>
<dbReference type="InterPro" id="IPR050416">
    <property type="entry name" value="FAD-linked_Oxidoreductase"/>
</dbReference>
<keyword evidence="2" id="KW-0285">Flavoprotein</keyword>
<accession>A0A1Y1YMP5</accession>
<evidence type="ECO:0000256" key="4">
    <source>
        <dbReference type="ARBA" id="ARBA00023002"/>
    </source>
</evidence>
<dbReference type="GO" id="GO:0050660">
    <property type="term" value="F:flavin adenine dinucleotide binding"/>
    <property type="evidence" value="ECO:0007669"/>
    <property type="project" value="InterPro"/>
</dbReference>
<feature type="signal peptide" evidence="5">
    <location>
        <begin position="1"/>
        <end position="19"/>
    </location>
</feature>
<dbReference type="Gene3D" id="3.30.465.10">
    <property type="match status" value="2"/>
</dbReference>
<protein>
    <recommendedName>
        <fullName evidence="8">FAD-binding PCMH-type domain-containing protein</fullName>
    </recommendedName>
</protein>
<proteinExistence type="inferred from homology"/>
<keyword evidence="3" id="KW-0274">FAD</keyword>
<keyword evidence="7" id="KW-1185">Reference proteome</keyword>
<name>A0A1Y1YMP5_9PLEO</name>